<proteinExistence type="inferred from homology"/>
<evidence type="ECO:0000256" key="2">
    <source>
        <dbReference type="ARBA" id="ARBA00010488"/>
    </source>
</evidence>
<sequence>MRSTQNIIIKDLSINRIVVRIDGESLIPLKKLVLKDSITNTVLDLHSVKWEGAAFHLSFNLMSLNHEHPIESGDWYLIGIDKNNKNHECYPVEELIKGMKERMFNISNKYNAYFDKSQKNYYYAESKIDEDNQSYFLKIEYAVPSQPLTFMQKRKKAYKKHMHNLSVWGFVKTFNFFKKFNKPNGNRLLFTSSSRSEIGGNQLYVYNRMKERGVDQQFKIDFSYKANIKDRRGLLNKFSFTRKLAMANIIICDDYQPELYHVEYADGVEIIQLWHACGAFKTVGLERMGKPGAPAFDTNVHKCYTAMTVSSPLAAAHYAEAFGIDESKIVSLGVPRTDIFFDEEYKKEIIPKVKAAFPQIENADEVIMYAPTFRGINARYAYFPMDMIDFDGFGEYLEKHNSVMLIKMHPFVREPLPIPEKYKDRIIDASSYREINNMLFVTDLLITDYSSVIYEFSLFNKPMLFYAFDRMKYEADRGFYEPYAKMVPGKIVRTSEDLIASLEARDFEYEKVAPFVKKNFSYTDGKSTDRIIDQLILKNK</sequence>
<dbReference type="GO" id="GO:0047355">
    <property type="term" value="F:CDP-glycerol glycerophosphotransferase activity"/>
    <property type="evidence" value="ECO:0007669"/>
    <property type="project" value="InterPro"/>
</dbReference>
<gene>
    <name evidence="7" type="ORF">IV49_GL000377</name>
</gene>
<dbReference type="PATRIC" id="fig|1410657.5.peg.402"/>
<evidence type="ECO:0000313" key="8">
    <source>
        <dbReference type="Proteomes" id="UP000051841"/>
    </source>
</evidence>
<keyword evidence="8" id="KW-1185">Reference proteome</keyword>
<keyword evidence="6" id="KW-0472">Membrane</keyword>
<keyword evidence="5" id="KW-0777">Teichoic acid biosynthesis</keyword>
<comment type="caution">
    <text evidence="7">The sequence shown here is derived from an EMBL/GenBank/DDBJ whole genome shotgun (WGS) entry which is preliminary data.</text>
</comment>
<dbReference type="InterPro" id="IPR043148">
    <property type="entry name" value="TagF_C"/>
</dbReference>
<dbReference type="SUPFAM" id="SSF53756">
    <property type="entry name" value="UDP-Glycosyltransferase/glycogen phosphorylase"/>
    <property type="match status" value="1"/>
</dbReference>
<dbReference type="PANTHER" id="PTHR37316">
    <property type="entry name" value="TEICHOIC ACID GLYCEROL-PHOSPHATE PRIMASE"/>
    <property type="match status" value="1"/>
</dbReference>
<reference evidence="7 8" key="1">
    <citation type="journal article" date="2015" name="Genome Announc.">
        <title>Expanding the biotechnology potential of lactobacilli through comparative genomics of 213 strains and associated genera.</title>
        <authorList>
            <person name="Sun Z."/>
            <person name="Harris H.M."/>
            <person name="McCann A."/>
            <person name="Guo C."/>
            <person name="Argimon S."/>
            <person name="Zhang W."/>
            <person name="Yang X."/>
            <person name="Jeffery I.B."/>
            <person name="Cooney J.C."/>
            <person name="Kagawa T.F."/>
            <person name="Liu W."/>
            <person name="Song Y."/>
            <person name="Salvetti E."/>
            <person name="Wrobel A."/>
            <person name="Rasinkangas P."/>
            <person name="Parkhill J."/>
            <person name="Rea M.C."/>
            <person name="O'Sullivan O."/>
            <person name="Ritari J."/>
            <person name="Douillard F.P."/>
            <person name="Paul Ross R."/>
            <person name="Yang R."/>
            <person name="Briner A.E."/>
            <person name="Felis G.E."/>
            <person name="de Vos W.M."/>
            <person name="Barrangou R."/>
            <person name="Klaenhammer T.R."/>
            <person name="Caufield P.W."/>
            <person name="Cui Y."/>
            <person name="Zhang H."/>
            <person name="O'Toole P.W."/>
        </authorList>
    </citation>
    <scope>NUCLEOTIDE SEQUENCE [LARGE SCALE GENOMIC DNA]</scope>
    <source>
        <strain evidence="7 8">DSM 20405</strain>
    </source>
</reference>
<dbReference type="Pfam" id="PF04464">
    <property type="entry name" value="Glyphos_transf"/>
    <property type="match status" value="1"/>
</dbReference>
<protein>
    <submittedName>
        <fullName evidence="7">Ribitolphosphotransferase</fullName>
    </submittedName>
</protein>
<dbReference type="EMBL" id="JQBL01000013">
    <property type="protein sequence ID" value="KRN50139.1"/>
    <property type="molecule type" value="Genomic_DNA"/>
</dbReference>
<dbReference type="Gene3D" id="3.40.50.12580">
    <property type="match status" value="1"/>
</dbReference>
<dbReference type="Gene3D" id="3.40.50.11820">
    <property type="match status" value="1"/>
</dbReference>
<dbReference type="InterPro" id="IPR043149">
    <property type="entry name" value="TagF_N"/>
</dbReference>
<dbReference type="AlphaFoldDB" id="A0A0R2HCJ3"/>
<evidence type="ECO:0000256" key="6">
    <source>
        <dbReference type="ARBA" id="ARBA00023136"/>
    </source>
</evidence>
<organism evidence="7 8">
    <name type="scientific">Kandleria vitulina DSM 20405</name>
    <dbReference type="NCBI Taxonomy" id="1410657"/>
    <lineage>
        <taxon>Bacteria</taxon>
        <taxon>Bacillati</taxon>
        <taxon>Bacillota</taxon>
        <taxon>Erysipelotrichia</taxon>
        <taxon>Erysipelotrichales</taxon>
        <taxon>Coprobacillaceae</taxon>
        <taxon>Kandleria</taxon>
    </lineage>
</organism>
<dbReference type="InterPro" id="IPR007554">
    <property type="entry name" value="Glycerophosphate_synth"/>
</dbReference>
<evidence type="ECO:0000256" key="1">
    <source>
        <dbReference type="ARBA" id="ARBA00004202"/>
    </source>
</evidence>
<evidence type="ECO:0000256" key="4">
    <source>
        <dbReference type="ARBA" id="ARBA00022679"/>
    </source>
</evidence>
<dbReference type="PANTHER" id="PTHR37316:SF2">
    <property type="entry name" value="TEICHOIC ACID RIBITOL-PHOSPHATE POLYMERASE TARK"/>
    <property type="match status" value="1"/>
</dbReference>
<keyword evidence="3" id="KW-1003">Cell membrane</keyword>
<dbReference type="InterPro" id="IPR051612">
    <property type="entry name" value="Teichoic_Acid_Biosynth"/>
</dbReference>
<dbReference type="GO" id="GO:0005886">
    <property type="term" value="C:plasma membrane"/>
    <property type="evidence" value="ECO:0007669"/>
    <property type="project" value="UniProtKB-SubCell"/>
</dbReference>
<dbReference type="Proteomes" id="UP000051841">
    <property type="component" value="Unassembled WGS sequence"/>
</dbReference>
<evidence type="ECO:0000256" key="5">
    <source>
        <dbReference type="ARBA" id="ARBA00022944"/>
    </source>
</evidence>
<name>A0A0R2HCJ3_9FIRM</name>
<evidence type="ECO:0000256" key="3">
    <source>
        <dbReference type="ARBA" id="ARBA00022475"/>
    </source>
</evidence>
<evidence type="ECO:0000313" key="7">
    <source>
        <dbReference type="EMBL" id="KRN50139.1"/>
    </source>
</evidence>
<keyword evidence="4 7" id="KW-0808">Transferase</keyword>
<accession>A0A0R2HCJ3</accession>
<dbReference type="GO" id="GO:0019350">
    <property type="term" value="P:teichoic acid biosynthetic process"/>
    <property type="evidence" value="ECO:0007669"/>
    <property type="project" value="UniProtKB-KW"/>
</dbReference>
<comment type="similarity">
    <text evidence="2">Belongs to the CDP-glycerol glycerophosphotransferase family.</text>
</comment>
<comment type="subcellular location">
    <subcellularLocation>
        <location evidence="1">Cell membrane</location>
        <topology evidence="1">Peripheral membrane protein</topology>
    </subcellularLocation>
</comment>
<dbReference type="RefSeq" id="WP_031589245.1">
    <property type="nucleotide sequence ID" value="NZ_JNKN01000015.1"/>
</dbReference>